<evidence type="ECO:0000313" key="1">
    <source>
        <dbReference type="EMBL" id="MDQ0516308.1"/>
    </source>
</evidence>
<dbReference type="RefSeq" id="WP_266279771.1">
    <property type="nucleotide sequence ID" value="NZ_JAPKNF010000001.1"/>
</dbReference>
<dbReference type="EMBL" id="JAUSWJ010000001">
    <property type="protein sequence ID" value="MDQ0516308.1"/>
    <property type="molecule type" value="Genomic_DNA"/>
</dbReference>
<gene>
    <name evidence="1" type="ORF">QO015_001921</name>
</gene>
<keyword evidence="2" id="KW-1185">Reference proteome</keyword>
<accession>A0ABU0M5R6</accession>
<protein>
    <submittedName>
        <fullName evidence="1">Uncharacterized protein</fullName>
    </submittedName>
</protein>
<dbReference type="Proteomes" id="UP001223743">
    <property type="component" value="Unassembled WGS sequence"/>
</dbReference>
<reference evidence="1 2" key="1">
    <citation type="submission" date="2023-07" db="EMBL/GenBank/DDBJ databases">
        <title>Genomic Encyclopedia of Type Strains, Phase IV (KMG-IV): sequencing the most valuable type-strain genomes for metagenomic binning, comparative biology and taxonomic classification.</title>
        <authorList>
            <person name="Goeker M."/>
        </authorList>
    </citation>
    <scope>NUCLEOTIDE SEQUENCE [LARGE SCALE GENOMIC DNA]</scope>
    <source>
        <strain evidence="1 2">B1-1</strain>
    </source>
</reference>
<name>A0ABU0M5R6_9HYPH</name>
<sequence length="157" mass="16372">MDATDLPSGLLTLIKDANRQVVLAAGGPAVVQALTGLSAGSISRIQGDAYPDLFPVWAIALIEFKTQKPIFGRLFATLTQHQLAPIGEGEEAGGHLVVDLVDFTVQAARVSSSLGSALADNIVTPKEAKATLAEFGALERQIDRAKGKLAPIASGRK</sequence>
<evidence type="ECO:0000313" key="2">
    <source>
        <dbReference type="Proteomes" id="UP001223743"/>
    </source>
</evidence>
<organism evidence="1 2">
    <name type="scientific">Kaistia geumhonensis</name>
    <dbReference type="NCBI Taxonomy" id="410839"/>
    <lineage>
        <taxon>Bacteria</taxon>
        <taxon>Pseudomonadati</taxon>
        <taxon>Pseudomonadota</taxon>
        <taxon>Alphaproteobacteria</taxon>
        <taxon>Hyphomicrobiales</taxon>
        <taxon>Kaistiaceae</taxon>
        <taxon>Kaistia</taxon>
    </lineage>
</organism>
<proteinExistence type="predicted"/>
<comment type="caution">
    <text evidence="1">The sequence shown here is derived from an EMBL/GenBank/DDBJ whole genome shotgun (WGS) entry which is preliminary data.</text>
</comment>